<dbReference type="OrthoDB" id="5251314at2759"/>
<feature type="chain" id="PRO_5019377137" evidence="1">
    <location>
        <begin position="21"/>
        <end position="220"/>
    </location>
</feature>
<protein>
    <submittedName>
        <fullName evidence="2">Uncharacterized protein</fullName>
    </submittedName>
</protein>
<keyword evidence="1" id="KW-0732">Signal</keyword>
<proteinExistence type="predicted"/>
<gene>
    <name evidence="2" type="ORF">VPNG_07550</name>
</gene>
<sequence>MMPRSSTLLLLLISVLGVFANTLGKNMAVESVPDSVTDTEFVNGIWFQEIDASKATTMTDKEVQDAAEDGWKDTQTKALSVKLPPHWPNGLAKPKVAVALFIPGHGTIIATSIKPAKGSSQTTAQTCKTITWGKDHNKKANCAEPNAVSIAVQQGWIKDAKSVPEGSKMAIYGKPGKTEGFQQPCADNERGPGCETLIKEVEPKLKVVNPTTKRAVVFEV</sequence>
<evidence type="ECO:0000256" key="1">
    <source>
        <dbReference type="SAM" id="SignalP"/>
    </source>
</evidence>
<reference evidence="2 3" key="1">
    <citation type="submission" date="2015-09" db="EMBL/GenBank/DDBJ databases">
        <title>Host preference determinants of Valsa canker pathogens revealed by comparative genomics.</title>
        <authorList>
            <person name="Yin Z."/>
            <person name="Huang L."/>
        </authorList>
    </citation>
    <scope>NUCLEOTIDE SEQUENCE [LARGE SCALE GENOMIC DNA]</scope>
    <source>
        <strain evidence="2 3">SXYLt</strain>
    </source>
</reference>
<keyword evidence="3" id="KW-1185">Reference proteome</keyword>
<comment type="caution">
    <text evidence="2">The sequence shown here is derived from an EMBL/GenBank/DDBJ whole genome shotgun (WGS) entry which is preliminary data.</text>
</comment>
<evidence type="ECO:0000313" key="2">
    <source>
        <dbReference type="EMBL" id="ROW06328.1"/>
    </source>
</evidence>
<dbReference type="EMBL" id="LKEB01000042">
    <property type="protein sequence ID" value="ROW06328.1"/>
    <property type="molecule type" value="Genomic_DNA"/>
</dbReference>
<accession>A0A423WSN7</accession>
<feature type="signal peptide" evidence="1">
    <location>
        <begin position="1"/>
        <end position="20"/>
    </location>
</feature>
<organism evidence="2 3">
    <name type="scientific">Cytospora leucostoma</name>
    <dbReference type="NCBI Taxonomy" id="1230097"/>
    <lineage>
        <taxon>Eukaryota</taxon>
        <taxon>Fungi</taxon>
        <taxon>Dikarya</taxon>
        <taxon>Ascomycota</taxon>
        <taxon>Pezizomycotina</taxon>
        <taxon>Sordariomycetes</taxon>
        <taxon>Sordariomycetidae</taxon>
        <taxon>Diaporthales</taxon>
        <taxon>Cytosporaceae</taxon>
        <taxon>Cytospora</taxon>
    </lineage>
</organism>
<name>A0A423WSN7_9PEZI</name>
<dbReference type="AlphaFoldDB" id="A0A423WSN7"/>
<evidence type="ECO:0000313" key="3">
    <source>
        <dbReference type="Proteomes" id="UP000285146"/>
    </source>
</evidence>
<dbReference type="InParanoid" id="A0A423WSN7"/>
<dbReference type="Proteomes" id="UP000285146">
    <property type="component" value="Unassembled WGS sequence"/>
</dbReference>